<dbReference type="InterPro" id="IPR009091">
    <property type="entry name" value="RCC1/BLIP-II"/>
</dbReference>
<proteinExistence type="predicted"/>
<name>A0A8K0F4A3_ANDGO</name>
<reference evidence="3" key="1">
    <citation type="submission" date="2019-09" db="EMBL/GenBank/DDBJ databases">
        <title>The Mitochondrial Proteome of the Jakobid, Andalucia godoyi, a Protist With the Most Gene-Rich and Bacteria-Like Mitochondrial Genome.</title>
        <authorList>
            <person name="Gray M.W."/>
            <person name="Burger G."/>
            <person name="Derelle R."/>
            <person name="Klimes V."/>
            <person name="Leger M."/>
            <person name="Sarrasin M."/>
            <person name="Vlcek C."/>
            <person name="Roger A.J."/>
            <person name="Elias M."/>
            <person name="Lang B.F."/>
        </authorList>
    </citation>
    <scope>NUCLEOTIDE SEQUENCE</scope>
    <source>
        <strain evidence="3">And28</strain>
    </source>
</reference>
<keyword evidence="4" id="KW-1185">Reference proteome</keyword>
<dbReference type="SUPFAM" id="SSF50985">
    <property type="entry name" value="RCC1/BLIP-II"/>
    <property type="match status" value="1"/>
</dbReference>
<dbReference type="PANTHER" id="PTHR22870:SF466">
    <property type="entry name" value="ANKYRIN REPEAT-CONTAINING PROTEIN"/>
    <property type="match status" value="1"/>
</dbReference>
<dbReference type="Gene3D" id="2.130.10.30">
    <property type="entry name" value="Regulator of chromosome condensation 1/beta-lactamase-inhibitor protein II"/>
    <property type="match status" value="1"/>
</dbReference>
<organism evidence="3 4">
    <name type="scientific">Andalucia godoyi</name>
    <name type="common">Flagellate</name>
    <dbReference type="NCBI Taxonomy" id="505711"/>
    <lineage>
        <taxon>Eukaryota</taxon>
        <taxon>Discoba</taxon>
        <taxon>Jakobida</taxon>
        <taxon>Andalucina</taxon>
        <taxon>Andaluciidae</taxon>
        <taxon>Andalucia</taxon>
    </lineage>
</organism>
<dbReference type="Proteomes" id="UP000799049">
    <property type="component" value="Unassembled WGS sequence"/>
</dbReference>
<dbReference type="EMBL" id="VRVR01000052">
    <property type="protein sequence ID" value="KAF0852212.1"/>
    <property type="molecule type" value="Genomic_DNA"/>
</dbReference>
<feature type="repeat" description="RCC1" evidence="2">
    <location>
        <begin position="186"/>
        <end position="241"/>
    </location>
</feature>
<evidence type="ECO:0000313" key="4">
    <source>
        <dbReference type="Proteomes" id="UP000799049"/>
    </source>
</evidence>
<sequence>MGRLQFVKRRRVNCDEMWALSSLRIAKSWATSFARSCSSASVESNLLGAGSFEDFSSQTMRSVDFVEPVVQIERVFASPSSLIACSQDSIFVAGENNRSKLDVPVLSRIRKLRKSDFLSGRAAWSVPSHVAMTNDCGLWFSAEAQELFKTEMRNTDRIPLPKTRSSGIQSLVGAFSSAFLLSDDGSEVFGHGPNLQGQLGVGHMIPQSTFSKLEFPFPNAQQHRIVSIGVGQSHSIFVDDAHRVYGSGSSRNGQLGSLDGGVKNTVLPARLEALDGYGFYAAGAGASHSALLGRDGLFVIGGGSRTVASPLSALRHVPFLSASYPRLSRRAYLVCGSYHTLVVDPESKLAFATGLNSDGQLGLGDRDERTDRLSLIPLSTLQRARLDSFQSVCAGHSFSCIVS</sequence>
<dbReference type="OrthoDB" id="10253607at2759"/>
<dbReference type="InterPro" id="IPR051210">
    <property type="entry name" value="Ub_ligase/GEF_domain"/>
</dbReference>
<dbReference type="AlphaFoldDB" id="A0A8K0F4A3"/>
<dbReference type="Pfam" id="PF00415">
    <property type="entry name" value="RCC1"/>
    <property type="match status" value="2"/>
</dbReference>
<dbReference type="PROSITE" id="PS50012">
    <property type="entry name" value="RCC1_3"/>
    <property type="match status" value="2"/>
</dbReference>
<dbReference type="InterPro" id="IPR000408">
    <property type="entry name" value="Reg_chr_condens"/>
</dbReference>
<feature type="repeat" description="RCC1" evidence="2">
    <location>
        <begin position="242"/>
        <end position="295"/>
    </location>
</feature>
<keyword evidence="1" id="KW-0677">Repeat</keyword>
<evidence type="ECO:0000256" key="1">
    <source>
        <dbReference type="ARBA" id="ARBA00022737"/>
    </source>
</evidence>
<evidence type="ECO:0000313" key="3">
    <source>
        <dbReference type="EMBL" id="KAF0852212.1"/>
    </source>
</evidence>
<comment type="caution">
    <text evidence="3">The sequence shown here is derived from an EMBL/GenBank/DDBJ whole genome shotgun (WGS) entry which is preliminary data.</text>
</comment>
<dbReference type="PANTHER" id="PTHR22870">
    <property type="entry name" value="REGULATOR OF CHROMOSOME CONDENSATION"/>
    <property type="match status" value="1"/>
</dbReference>
<gene>
    <name evidence="3" type="ORF">ANDGO_01243</name>
</gene>
<protein>
    <submittedName>
        <fullName evidence="3">Mitochondrial multi-RCC1 domain-containing protein</fullName>
    </submittedName>
</protein>
<evidence type="ECO:0000256" key="2">
    <source>
        <dbReference type="PROSITE-ProRule" id="PRU00235"/>
    </source>
</evidence>
<accession>A0A8K0F4A3</accession>